<proteinExistence type="predicted"/>
<dbReference type="Proteomes" id="UP000297422">
    <property type="component" value="Unassembled WGS sequence"/>
</dbReference>
<evidence type="ECO:0000313" key="3">
    <source>
        <dbReference type="Proteomes" id="UP000297422"/>
    </source>
</evidence>
<name>A0ABY2N544_9LEPT</name>
<comment type="caution">
    <text evidence="2">The sequence shown here is derived from an EMBL/GenBank/DDBJ whole genome shotgun (WGS) entry which is preliminary data.</text>
</comment>
<sequence length="255" mass="29525">MQKYSPEIEISISELEPYRLPIKRKRKISQDKVGTLPDDILKNGLLNAIVISSKRNDRGKYVIYAGDRRTSAHEALVKRGLSEFKKIRSKKLLNDDDKRAVRREVYGTNNDRDNWAEEDLVEILSLEYPKERFMQKLAGAPTIGKEKIIPLADEIAEDWVMSKRTAYRYIKRVIESKGWTREKKKAPYPLLGTNEFKSASIRAKEYIAAEKKLTAAQKAIDDVWKDVLDPKTKILNKNEFLAFVEDFKKGKARHL</sequence>
<dbReference type="RefSeq" id="WP_135684561.1">
    <property type="nucleotide sequence ID" value="NZ_RQGT01000059.1"/>
</dbReference>
<evidence type="ECO:0000313" key="2">
    <source>
        <dbReference type="EMBL" id="TGM17259.1"/>
    </source>
</evidence>
<gene>
    <name evidence="2" type="ORF">EHQ90_07705</name>
</gene>
<dbReference type="InterPro" id="IPR036086">
    <property type="entry name" value="ParB/Sulfiredoxin_sf"/>
</dbReference>
<evidence type="ECO:0000259" key="1">
    <source>
        <dbReference type="Pfam" id="PF02195"/>
    </source>
</evidence>
<dbReference type="Pfam" id="PF02195">
    <property type="entry name" value="ParB_N"/>
    <property type="match status" value="1"/>
</dbReference>
<reference evidence="3" key="1">
    <citation type="journal article" date="2019" name="PLoS Negl. Trop. Dis.">
        <title>Revisiting the worldwide diversity of Leptospira species in the environment.</title>
        <authorList>
            <person name="Vincent A.T."/>
            <person name="Schiettekatte O."/>
            <person name="Bourhy P."/>
            <person name="Veyrier F.J."/>
            <person name="Picardeau M."/>
        </authorList>
    </citation>
    <scope>NUCLEOTIDE SEQUENCE [LARGE SCALE GENOMIC DNA]</scope>
    <source>
        <strain evidence="3">201702407</strain>
    </source>
</reference>
<organism evidence="2 3">
    <name type="scientific">Leptospira stimsonii</name>
    <dbReference type="NCBI Taxonomy" id="2202203"/>
    <lineage>
        <taxon>Bacteria</taxon>
        <taxon>Pseudomonadati</taxon>
        <taxon>Spirochaetota</taxon>
        <taxon>Spirochaetia</taxon>
        <taxon>Leptospirales</taxon>
        <taxon>Leptospiraceae</taxon>
        <taxon>Leptospira</taxon>
    </lineage>
</organism>
<dbReference type="InterPro" id="IPR003115">
    <property type="entry name" value="ParB_N"/>
</dbReference>
<feature type="domain" description="ParB-like N-terminal" evidence="1">
    <location>
        <begin position="9"/>
        <end position="77"/>
    </location>
</feature>
<accession>A0ABY2N544</accession>
<dbReference type="SUPFAM" id="SSF110849">
    <property type="entry name" value="ParB/Sulfiredoxin"/>
    <property type="match status" value="1"/>
</dbReference>
<protein>
    <submittedName>
        <fullName evidence="2">Chromosome partitioning protein ParB</fullName>
    </submittedName>
</protein>
<dbReference type="Gene3D" id="3.90.1530.10">
    <property type="entry name" value="Conserved hypothetical protein from pyrococcus furiosus pfu- 392566-001, ParB domain"/>
    <property type="match status" value="1"/>
</dbReference>
<dbReference type="EMBL" id="RQGT01000059">
    <property type="protein sequence ID" value="TGM17259.1"/>
    <property type="molecule type" value="Genomic_DNA"/>
</dbReference>
<keyword evidence="3" id="KW-1185">Reference proteome</keyword>